<evidence type="ECO:0000256" key="4">
    <source>
        <dbReference type="ARBA" id="ARBA00022723"/>
    </source>
</evidence>
<name>A0A6M4IQE2_9BACT</name>
<evidence type="ECO:0000313" key="9">
    <source>
        <dbReference type="Proteomes" id="UP000500938"/>
    </source>
</evidence>
<accession>A0A6M4IQE2</accession>
<dbReference type="Gene3D" id="3.20.20.140">
    <property type="entry name" value="Metal-dependent hydrolases"/>
    <property type="match status" value="1"/>
</dbReference>
<evidence type="ECO:0000259" key="7">
    <source>
        <dbReference type="Pfam" id="PF00962"/>
    </source>
</evidence>
<dbReference type="Proteomes" id="UP000500938">
    <property type="component" value="Chromosome"/>
</dbReference>
<keyword evidence="6" id="KW-0862">Zinc</keyword>
<organism evidence="8 9">
    <name type="scientific">Gemmatimonas groenlandica</name>
    <dbReference type="NCBI Taxonomy" id="2732249"/>
    <lineage>
        <taxon>Bacteria</taxon>
        <taxon>Pseudomonadati</taxon>
        <taxon>Gemmatimonadota</taxon>
        <taxon>Gemmatimonadia</taxon>
        <taxon>Gemmatimonadales</taxon>
        <taxon>Gemmatimonadaceae</taxon>
        <taxon>Gemmatimonas</taxon>
    </lineage>
</organism>
<protein>
    <recommendedName>
        <fullName evidence="3">adenosine deaminase</fullName>
        <ecNumber evidence="3">3.5.4.4</ecNumber>
    </recommendedName>
</protein>
<dbReference type="InterPro" id="IPR032466">
    <property type="entry name" value="Metal_Hydrolase"/>
</dbReference>
<dbReference type="Pfam" id="PF00962">
    <property type="entry name" value="A_deaminase"/>
    <property type="match status" value="1"/>
</dbReference>
<dbReference type="EMBL" id="CP053085">
    <property type="protein sequence ID" value="QJR34491.1"/>
    <property type="molecule type" value="Genomic_DNA"/>
</dbReference>
<evidence type="ECO:0000256" key="1">
    <source>
        <dbReference type="ARBA" id="ARBA00001947"/>
    </source>
</evidence>
<dbReference type="GO" id="GO:0006154">
    <property type="term" value="P:adenosine catabolic process"/>
    <property type="evidence" value="ECO:0007669"/>
    <property type="project" value="TreeGrafter"/>
</dbReference>
<dbReference type="SUPFAM" id="SSF51556">
    <property type="entry name" value="Metallo-dependent hydrolases"/>
    <property type="match status" value="1"/>
</dbReference>
<evidence type="ECO:0000256" key="6">
    <source>
        <dbReference type="ARBA" id="ARBA00022833"/>
    </source>
</evidence>
<comment type="cofactor">
    <cofactor evidence="1">
        <name>Zn(2+)</name>
        <dbReference type="ChEBI" id="CHEBI:29105"/>
    </cofactor>
</comment>
<dbReference type="GO" id="GO:0060169">
    <property type="term" value="P:negative regulation of adenosine receptor signaling pathway"/>
    <property type="evidence" value="ECO:0007669"/>
    <property type="project" value="TreeGrafter"/>
</dbReference>
<dbReference type="PANTHER" id="PTHR11409:SF43">
    <property type="entry name" value="ADENOSINE DEAMINASE"/>
    <property type="match status" value="1"/>
</dbReference>
<dbReference type="AlphaFoldDB" id="A0A6M4IQE2"/>
<gene>
    <name evidence="8" type="primary">add</name>
    <name evidence="8" type="ORF">HKW67_02615</name>
</gene>
<comment type="similarity">
    <text evidence="2">Belongs to the metallo-dependent hydrolases superfamily. Adenosine and AMP deaminases family.</text>
</comment>
<keyword evidence="9" id="KW-1185">Reference proteome</keyword>
<evidence type="ECO:0000256" key="3">
    <source>
        <dbReference type="ARBA" id="ARBA00012784"/>
    </source>
</evidence>
<dbReference type="GO" id="GO:0009897">
    <property type="term" value="C:external side of plasma membrane"/>
    <property type="evidence" value="ECO:0007669"/>
    <property type="project" value="TreeGrafter"/>
</dbReference>
<dbReference type="NCBIfam" id="TIGR01430">
    <property type="entry name" value="aden_deam"/>
    <property type="match status" value="1"/>
</dbReference>
<dbReference type="KEGG" id="ggr:HKW67_02615"/>
<dbReference type="GO" id="GO:0005829">
    <property type="term" value="C:cytosol"/>
    <property type="evidence" value="ECO:0007669"/>
    <property type="project" value="TreeGrafter"/>
</dbReference>
<dbReference type="GO" id="GO:0004000">
    <property type="term" value="F:adenosine deaminase activity"/>
    <property type="evidence" value="ECO:0007669"/>
    <property type="project" value="UniProtKB-ARBA"/>
</dbReference>
<dbReference type="InterPro" id="IPR006330">
    <property type="entry name" value="Ado/ade_deaminase"/>
</dbReference>
<evidence type="ECO:0000256" key="2">
    <source>
        <dbReference type="ARBA" id="ARBA00006676"/>
    </source>
</evidence>
<evidence type="ECO:0000313" key="8">
    <source>
        <dbReference type="EMBL" id="QJR34491.1"/>
    </source>
</evidence>
<reference evidence="8 9" key="1">
    <citation type="submission" date="2020-05" db="EMBL/GenBank/DDBJ databases">
        <title>Complete genome sequence of Gemmatimonas greenlandica TET16.</title>
        <authorList>
            <person name="Zeng Y."/>
        </authorList>
    </citation>
    <scope>NUCLEOTIDE SEQUENCE [LARGE SCALE GENOMIC DNA]</scope>
    <source>
        <strain evidence="8 9">TET16</strain>
    </source>
</reference>
<sequence>MSTVNPAFIEIVQRMPKADLHCHLDGSLRPSTLLELSTERGLALPVHTASALGAWMLVDDARNLEDYLARFEVTLAVMQDIVALERIAHEFVLDAALDGVRYIEARFCPALNVRGGLSLDDVMQAVLRGLARGEKESGTLARVIVCALRSFPWPHALEMAELAVAYKGRGVVAFDLAGGESGNPASDHALAFDYARQHDLAVTVHAGEGDGPTSIREALHRCGADRIGHGTRLREDPSLEAYVIDHRITLEVCPTSNVQTRVVSTFGEHPLARYVVMGAVVTINTDNRLMSGVSLTDEYVRCAQHLNFDIDTLAMLAITSFDSSFLPHVEREALRESIAIEVGNILADADDVTVML</sequence>
<dbReference type="RefSeq" id="WP_171223917.1">
    <property type="nucleotide sequence ID" value="NZ_CP053085.1"/>
</dbReference>
<dbReference type="PANTHER" id="PTHR11409">
    <property type="entry name" value="ADENOSINE DEAMINASE"/>
    <property type="match status" value="1"/>
</dbReference>
<feature type="domain" description="Adenosine deaminase" evidence="7">
    <location>
        <begin position="16"/>
        <end position="339"/>
    </location>
</feature>
<evidence type="ECO:0000256" key="5">
    <source>
        <dbReference type="ARBA" id="ARBA00022801"/>
    </source>
</evidence>
<dbReference type="GO" id="GO:0046872">
    <property type="term" value="F:metal ion binding"/>
    <property type="evidence" value="ECO:0007669"/>
    <property type="project" value="UniProtKB-KW"/>
</dbReference>
<proteinExistence type="inferred from homology"/>
<keyword evidence="4" id="KW-0479">Metal-binding</keyword>
<dbReference type="GO" id="GO:0043103">
    <property type="term" value="P:hypoxanthine salvage"/>
    <property type="evidence" value="ECO:0007669"/>
    <property type="project" value="TreeGrafter"/>
</dbReference>
<keyword evidence="5 8" id="KW-0378">Hydrolase</keyword>
<dbReference type="GO" id="GO:0046103">
    <property type="term" value="P:inosine biosynthetic process"/>
    <property type="evidence" value="ECO:0007669"/>
    <property type="project" value="TreeGrafter"/>
</dbReference>
<dbReference type="InterPro" id="IPR001365">
    <property type="entry name" value="A_deaminase_dom"/>
</dbReference>
<dbReference type="EC" id="3.5.4.4" evidence="3"/>